<proteinExistence type="predicted"/>
<reference evidence="1" key="1">
    <citation type="journal article" date="2020" name="Nature">
        <title>Giant virus diversity and host interactions through global metagenomics.</title>
        <authorList>
            <person name="Schulz F."/>
            <person name="Roux S."/>
            <person name="Paez-Espino D."/>
            <person name="Jungbluth S."/>
            <person name="Walsh D.A."/>
            <person name="Denef V.J."/>
            <person name="McMahon K.D."/>
            <person name="Konstantinidis K.T."/>
            <person name="Eloe-Fadrosh E.A."/>
            <person name="Kyrpides N.C."/>
            <person name="Woyke T."/>
        </authorList>
    </citation>
    <scope>NUCLEOTIDE SEQUENCE</scope>
    <source>
        <strain evidence="1">GVMAG-M-3300023179-99</strain>
    </source>
</reference>
<dbReference type="Pfam" id="PF19174">
    <property type="entry name" value="DUF5856"/>
    <property type="match status" value="1"/>
</dbReference>
<accession>A0A6C0HH02</accession>
<sequence>MSSVIPYIFMTMREQIKIYHWQTLSYPRHVATNDLVTKLDASIDQFVEVYISKYGRPQFTGKTSTIKLHNYKDSEMTKFVQDAVSWLQNDLPQKLKKTDTELLNIRDTIATDLNQTLYLFTLNK</sequence>
<organism evidence="1">
    <name type="scientific">viral metagenome</name>
    <dbReference type="NCBI Taxonomy" id="1070528"/>
    <lineage>
        <taxon>unclassified sequences</taxon>
        <taxon>metagenomes</taxon>
        <taxon>organismal metagenomes</taxon>
    </lineage>
</organism>
<dbReference type="EMBL" id="MN739947">
    <property type="protein sequence ID" value="QHT79303.1"/>
    <property type="molecule type" value="Genomic_DNA"/>
</dbReference>
<dbReference type="AlphaFoldDB" id="A0A6C0HH02"/>
<evidence type="ECO:0000313" key="1">
    <source>
        <dbReference type="EMBL" id="QHT79303.1"/>
    </source>
</evidence>
<protein>
    <submittedName>
        <fullName evidence="1">Uncharacterized protein</fullName>
    </submittedName>
</protein>
<name>A0A6C0HH02_9ZZZZ</name>
<dbReference type="InterPro" id="IPR043876">
    <property type="entry name" value="DUF5856"/>
</dbReference>